<dbReference type="PROSITE" id="PS00447">
    <property type="entry name" value="DNA_POLYMERASE_A"/>
    <property type="match status" value="1"/>
</dbReference>
<dbReference type="GO" id="GO:0003677">
    <property type="term" value="F:DNA binding"/>
    <property type="evidence" value="ECO:0007669"/>
    <property type="project" value="InterPro"/>
</dbReference>
<protein>
    <recommendedName>
        <fullName evidence="1">DNA-directed DNA polymerase</fullName>
        <ecNumber evidence="1">2.7.7.7</ecNumber>
    </recommendedName>
</protein>
<keyword evidence="2" id="KW-0808">Transferase</keyword>
<reference evidence="6 7" key="1">
    <citation type="journal article" date="2010" name="ISME J.">
        <title>Metagenome of the Mediterranean deep chlorophyll maximum studied by direct and fosmid library 454 pyrosequencing.</title>
        <authorList>
            <person name="Ghai R."/>
            <person name="Martin-Cuadrado A.B."/>
            <person name="Molto A.G."/>
            <person name="Heredia I.G."/>
            <person name="Cabrera R."/>
            <person name="Martin J."/>
            <person name="Verdu M."/>
            <person name="Deschamps P."/>
            <person name="Moreira D."/>
            <person name="Lopez-Garcia P."/>
            <person name="Mira A."/>
            <person name="Rodriguez-Valera F."/>
        </authorList>
    </citation>
    <scope>NUCLEOTIDE SEQUENCE [LARGE SCALE GENOMIC DNA]</scope>
</reference>
<dbReference type="InterPro" id="IPR043502">
    <property type="entry name" value="DNA/RNA_pol_sf"/>
</dbReference>
<proteinExistence type="predicted"/>
<dbReference type="EC" id="2.7.7.7" evidence="1"/>
<dbReference type="InterPro" id="IPR001098">
    <property type="entry name" value="DNA-dir_DNA_pol_A_palm_dom"/>
</dbReference>
<name>D6PI56_9CAUD</name>
<evidence type="ECO:0000313" key="7">
    <source>
        <dbReference type="Proteomes" id="UP000523591"/>
    </source>
</evidence>
<accession>D6PI56</accession>
<evidence type="ECO:0000256" key="3">
    <source>
        <dbReference type="ARBA" id="ARBA00022695"/>
    </source>
</evidence>
<dbReference type="SUPFAM" id="SSF56672">
    <property type="entry name" value="DNA/RNA polymerases"/>
    <property type="match status" value="1"/>
</dbReference>
<dbReference type="GO" id="GO:0006260">
    <property type="term" value="P:DNA replication"/>
    <property type="evidence" value="ECO:0007669"/>
    <property type="project" value="InterPro"/>
</dbReference>
<evidence type="ECO:0000259" key="5">
    <source>
        <dbReference type="SMART" id="SM00482"/>
    </source>
</evidence>
<feature type="domain" description="DNA-directed DNA polymerase family A palm" evidence="5">
    <location>
        <begin position="7"/>
        <end position="124"/>
    </location>
</feature>
<dbReference type="GO" id="GO:0003887">
    <property type="term" value="F:DNA-directed DNA polymerase activity"/>
    <property type="evidence" value="ECO:0007669"/>
    <property type="project" value="UniProtKB-KW"/>
</dbReference>
<sequence length="124" mass="13749">MAQVPADKEFRELFTASPGMTMVGADLAGIELRMLAHYLGRYDGGRYADILLNGDIHQVNADKIGISRRQVKTVSYAYLYGAGNLKLGLSYDSTLSETKAAKKGKKLGKLLLKLLMDYLNYKKQ</sequence>
<evidence type="ECO:0000313" key="6">
    <source>
        <dbReference type="EMBL" id="ADD95407.1"/>
    </source>
</evidence>
<evidence type="ECO:0000256" key="4">
    <source>
        <dbReference type="ARBA" id="ARBA00022932"/>
    </source>
</evidence>
<keyword evidence="7" id="KW-1185">Reference proteome</keyword>
<dbReference type="EMBL" id="GU943068">
    <property type="protein sequence ID" value="ADD95407.1"/>
    <property type="molecule type" value="Genomic_DNA"/>
</dbReference>
<dbReference type="SMART" id="SM00482">
    <property type="entry name" value="POLAc"/>
    <property type="match status" value="1"/>
</dbReference>
<keyword evidence="4" id="KW-0239">DNA-directed DNA polymerase</keyword>
<dbReference type="Gene3D" id="1.10.150.20">
    <property type="entry name" value="5' to 3' exonuclease, C-terminal subdomain"/>
    <property type="match status" value="1"/>
</dbReference>
<evidence type="ECO:0000256" key="2">
    <source>
        <dbReference type="ARBA" id="ARBA00022679"/>
    </source>
</evidence>
<dbReference type="Pfam" id="PF00476">
    <property type="entry name" value="DNA_pol_A"/>
    <property type="match status" value="1"/>
</dbReference>
<dbReference type="Proteomes" id="UP000523591">
    <property type="component" value="Segment"/>
</dbReference>
<dbReference type="KEGG" id="vg:54998864"/>
<evidence type="ECO:0000256" key="1">
    <source>
        <dbReference type="ARBA" id="ARBA00012417"/>
    </source>
</evidence>
<dbReference type="GeneID" id="54998864"/>
<organism evidence="6 7">
    <name type="scientific">uncultured phage MedDCM-OCT-S05-C849</name>
    <dbReference type="NCBI Taxonomy" id="743565"/>
    <lineage>
        <taxon>Viruses</taxon>
        <taxon>Duplodnaviria</taxon>
        <taxon>Heunggongvirae</taxon>
        <taxon>Uroviricota</taxon>
        <taxon>Caudoviricetes</taxon>
        <taxon>Autographivirales</taxon>
        <taxon>Pagavirus</taxon>
        <taxon>Pagavirus S05C849</taxon>
    </lineage>
</organism>
<dbReference type="InterPro" id="IPR019760">
    <property type="entry name" value="DNA-dir_DNA_pol_A_CS"/>
</dbReference>
<keyword evidence="3" id="KW-0548">Nucleotidyltransferase</keyword>
<dbReference type="RefSeq" id="YP_009807971.1">
    <property type="nucleotide sequence ID" value="NC_048033.1"/>
</dbReference>